<keyword evidence="2" id="KW-0812">Transmembrane</keyword>
<evidence type="ECO:0000313" key="3">
    <source>
        <dbReference type="EMBL" id="BAM06275.1"/>
    </source>
</evidence>
<sequence length="190" mass="21547">MKRESGGFVLPVAVMVVIVLMAWFFVFKSSTPPPKPLFLAPPDQKVPPTTKPSYKRAETESPMGWRTLYRDNWEFLCPVLGHQVVDPEEACRLIAAPARLGPIVVRDSSVKYDKPFTVKRNPSVPLVKYSIKHPVMSLPEYVGPRFYPERMMCANSPGKWIPTHRPVIDPQGRLIRYDPEQVRIFCGGGK</sequence>
<dbReference type="Proteomes" id="UP000007382">
    <property type="component" value="Chromosome"/>
</dbReference>
<evidence type="ECO:0000313" key="4">
    <source>
        <dbReference type="Proteomes" id="UP000007382"/>
    </source>
</evidence>
<keyword evidence="2" id="KW-0472">Membrane</keyword>
<keyword evidence="2" id="KW-1133">Transmembrane helix</keyword>
<dbReference type="HOGENOM" id="CLU_1426401_0_0_0"/>
<dbReference type="KEGG" id="lfc:LFE_0559"/>
<keyword evidence="4" id="KW-1185">Reference proteome</keyword>
<dbReference type="RefSeq" id="WP_014448767.1">
    <property type="nucleotide sequence ID" value="NC_017094.1"/>
</dbReference>
<feature type="transmembrane region" description="Helical" evidence="2">
    <location>
        <begin position="7"/>
        <end position="26"/>
    </location>
</feature>
<reference evidence="3 4" key="1">
    <citation type="journal article" date="2012" name="J. Bacteriol.">
        <title>Complete Genome Sequence of Leptospirillum ferrooxidans Strain C2-3, Isolated from a Fresh Volcanic Ash Deposit on the Island of Miyake, Japan.</title>
        <authorList>
            <person name="Fujimura R."/>
            <person name="Sato Y."/>
            <person name="Nishizawa T."/>
            <person name="Oshima K."/>
            <person name="Kim S.-W."/>
            <person name="Hattori M."/>
            <person name="Kamijo T."/>
            <person name="Ohta H."/>
        </authorList>
    </citation>
    <scope>NUCLEOTIDE SEQUENCE [LARGE SCALE GENOMIC DNA]</scope>
    <source>
        <strain evidence="3 4">C2-3</strain>
    </source>
</reference>
<organism evidence="3 4">
    <name type="scientific">Leptospirillum ferrooxidans (strain C2-3)</name>
    <dbReference type="NCBI Taxonomy" id="1162668"/>
    <lineage>
        <taxon>Bacteria</taxon>
        <taxon>Pseudomonadati</taxon>
        <taxon>Nitrospirota</taxon>
        <taxon>Nitrospiria</taxon>
        <taxon>Nitrospirales</taxon>
        <taxon>Nitrospiraceae</taxon>
        <taxon>Leptospirillum</taxon>
    </lineage>
</organism>
<accession>I0ILX6</accession>
<dbReference type="PATRIC" id="fig|1162668.3.peg.657"/>
<feature type="region of interest" description="Disordered" evidence="1">
    <location>
        <begin position="38"/>
        <end position="57"/>
    </location>
</feature>
<evidence type="ECO:0000256" key="1">
    <source>
        <dbReference type="SAM" id="MobiDB-lite"/>
    </source>
</evidence>
<dbReference type="AlphaFoldDB" id="I0ILX6"/>
<reference evidence="4" key="2">
    <citation type="submission" date="2012-03" db="EMBL/GenBank/DDBJ databases">
        <title>The complete genome sequence of the pioneer microbe on fresh volcanic deposit, Leptospirillum ferrooxidans strain C2-3.</title>
        <authorList>
            <person name="Fujimura R."/>
            <person name="Sato Y."/>
            <person name="Nishizawa T."/>
            <person name="Nanba K."/>
            <person name="Oshima K."/>
            <person name="Hattori M."/>
            <person name="Kamijo T."/>
            <person name="Ohta H."/>
        </authorList>
    </citation>
    <scope>NUCLEOTIDE SEQUENCE [LARGE SCALE GENOMIC DNA]</scope>
    <source>
        <strain evidence="4">C2-3</strain>
    </source>
</reference>
<dbReference type="EMBL" id="AP012342">
    <property type="protein sequence ID" value="BAM06275.1"/>
    <property type="molecule type" value="Genomic_DNA"/>
</dbReference>
<proteinExistence type="predicted"/>
<protein>
    <submittedName>
        <fullName evidence="3">Putative conjugation protein</fullName>
    </submittedName>
</protein>
<name>I0ILX6_LEPFC</name>
<gene>
    <name evidence="3" type="primary">trwB</name>
    <name evidence="3" type="ordered locus">LFE_0559</name>
</gene>
<dbReference type="STRING" id="1162668.LFE_0559"/>
<evidence type="ECO:0000256" key="2">
    <source>
        <dbReference type="SAM" id="Phobius"/>
    </source>
</evidence>